<evidence type="ECO:0000313" key="2">
    <source>
        <dbReference type="EMBL" id="KAK5811165.1"/>
    </source>
</evidence>
<feature type="chain" id="PRO_5046811549" evidence="1">
    <location>
        <begin position="20"/>
        <end position="115"/>
    </location>
</feature>
<dbReference type="EMBL" id="JARKNE010000008">
    <property type="protein sequence ID" value="KAK5811165.1"/>
    <property type="molecule type" value="Genomic_DNA"/>
</dbReference>
<protein>
    <submittedName>
        <fullName evidence="2">Uncharacterized protein</fullName>
    </submittedName>
</protein>
<dbReference type="Proteomes" id="UP001358586">
    <property type="component" value="Chromosome 8"/>
</dbReference>
<gene>
    <name evidence="2" type="ORF">PVK06_026487</name>
</gene>
<keyword evidence="3" id="KW-1185">Reference proteome</keyword>
<organism evidence="2 3">
    <name type="scientific">Gossypium arboreum</name>
    <name type="common">Tree cotton</name>
    <name type="synonym">Gossypium nanking</name>
    <dbReference type="NCBI Taxonomy" id="29729"/>
    <lineage>
        <taxon>Eukaryota</taxon>
        <taxon>Viridiplantae</taxon>
        <taxon>Streptophyta</taxon>
        <taxon>Embryophyta</taxon>
        <taxon>Tracheophyta</taxon>
        <taxon>Spermatophyta</taxon>
        <taxon>Magnoliopsida</taxon>
        <taxon>eudicotyledons</taxon>
        <taxon>Gunneridae</taxon>
        <taxon>Pentapetalae</taxon>
        <taxon>rosids</taxon>
        <taxon>malvids</taxon>
        <taxon>Malvales</taxon>
        <taxon>Malvaceae</taxon>
        <taxon>Malvoideae</taxon>
        <taxon>Gossypium</taxon>
    </lineage>
</organism>
<sequence>MLSHLFFAYNLMLFCEANSRQEEIVNDIQNTFCYYLGQKVNRNKSQVFFSPNVPDDLATVICRKVVFVRVKDLGMYLSMPLIHKKVSWSAPNKGWTKLNTDESVSLNGPYAAIRE</sequence>
<proteinExistence type="predicted"/>
<evidence type="ECO:0000313" key="3">
    <source>
        <dbReference type="Proteomes" id="UP001358586"/>
    </source>
</evidence>
<evidence type="ECO:0000256" key="1">
    <source>
        <dbReference type="SAM" id="SignalP"/>
    </source>
</evidence>
<keyword evidence="1" id="KW-0732">Signal</keyword>
<feature type="signal peptide" evidence="1">
    <location>
        <begin position="1"/>
        <end position="19"/>
    </location>
</feature>
<comment type="caution">
    <text evidence="2">The sequence shown here is derived from an EMBL/GenBank/DDBJ whole genome shotgun (WGS) entry which is preliminary data.</text>
</comment>
<accession>A0ABR0NZ36</accession>
<name>A0ABR0NZ36_GOSAR</name>
<reference evidence="2 3" key="1">
    <citation type="submission" date="2023-03" db="EMBL/GenBank/DDBJ databases">
        <title>WGS of Gossypium arboreum.</title>
        <authorList>
            <person name="Yu D."/>
        </authorList>
    </citation>
    <scope>NUCLEOTIDE SEQUENCE [LARGE SCALE GENOMIC DNA]</scope>
    <source>
        <tissue evidence="2">Leaf</tissue>
    </source>
</reference>